<accession>A0A8A1MNP9</accession>
<comment type="similarity">
    <text evidence="1">Belongs to the zinc-containing alcohol dehydrogenase family.</text>
</comment>
<dbReference type="EMBL" id="CP069115">
    <property type="protein sequence ID" value="QSS65687.1"/>
    <property type="molecule type" value="Genomic_DNA"/>
</dbReference>
<organism evidence="4 5">
    <name type="scientific">Ajellomyces capsulatus</name>
    <name type="common">Darling's disease fungus</name>
    <name type="synonym">Histoplasma capsulatum</name>
    <dbReference type="NCBI Taxonomy" id="5037"/>
    <lineage>
        <taxon>Eukaryota</taxon>
        <taxon>Fungi</taxon>
        <taxon>Dikarya</taxon>
        <taxon>Ascomycota</taxon>
        <taxon>Pezizomycotina</taxon>
        <taxon>Eurotiomycetes</taxon>
        <taxon>Eurotiomycetidae</taxon>
        <taxon>Onygenales</taxon>
        <taxon>Ajellomycetaceae</taxon>
        <taxon>Histoplasma</taxon>
    </lineage>
</organism>
<evidence type="ECO:0000313" key="5">
    <source>
        <dbReference type="Proteomes" id="UP000663671"/>
    </source>
</evidence>
<dbReference type="OrthoDB" id="9992527at2759"/>
<dbReference type="AlphaFoldDB" id="A0A8A1MNP9"/>
<dbReference type="GO" id="GO:0016651">
    <property type="term" value="F:oxidoreductase activity, acting on NAD(P)H"/>
    <property type="evidence" value="ECO:0007669"/>
    <property type="project" value="InterPro"/>
</dbReference>
<dbReference type="PANTHER" id="PTHR45348">
    <property type="entry name" value="HYPOTHETICAL OXIDOREDUCTASE (EUROFUNG)"/>
    <property type="match status" value="1"/>
</dbReference>
<dbReference type="Gene3D" id="3.40.50.720">
    <property type="entry name" value="NAD(P)-binding Rossmann-like Domain"/>
    <property type="match status" value="1"/>
</dbReference>
<keyword evidence="2" id="KW-0560">Oxidoreductase</keyword>
<protein>
    <submittedName>
        <fullName evidence="4">Oxidoreductase, zinc-binding dehydrogenase family, conidia-enriched transcript</fullName>
    </submittedName>
</protein>
<feature type="domain" description="Enoyl reductase (ER)" evidence="3">
    <location>
        <begin position="14"/>
        <end position="298"/>
    </location>
</feature>
<gene>
    <name evidence="4" type="ORF">I7I51_06535</name>
</gene>
<dbReference type="InterPro" id="IPR047122">
    <property type="entry name" value="Trans-enoyl_RdTase-like"/>
</dbReference>
<dbReference type="SUPFAM" id="SSF51735">
    <property type="entry name" value="NAD(P)-binding Rossmann-fold domains"/>
    <property type="match status" value="1"/>
</dbReference>
<evidence type="ECO:0000256" key="1">
    <source>
        <dbReference type="ARBA" id="ARBA00008072"/>
    </source>
</evidence>
<dbReference type="InterPro" id="IPR011032">
    <property type="entry name" value="GroES-like_sf"/>
</dbReference>
<dbReference type="PANTHER" id="PTHR45348:SF2">
    <property type="entry name" value="ZINC-TYPE ALCOHOL DEHYDROGENASE-LIKE PROTEIN C2E1P3.01"/>
    <property type="match status" value="1"/>
</dbReference>
<evidence type="ECO:0000259" key="3">
    <source>
        <dbReference type="SMART" id="SM00829"/>
    </source>
</evidence>
<dbReference type="InterPro" id="IPR013154">
    <property type="entry name" value="ADH-like_N"/>
</dbReference>
<evidence type="ECO:0000313" key="4">
    <source>
        <dbReference type="EMBL" id="QSS65687.1"/>
    </source>
</evidence>
<dbReference type="Pfam" id="PF08240">
    <property type="entry name" value="ADH_N"/>
    <property type="match status" value="1"/>
</dbReference>
<proteinExistence type="inferred from homology"/>
<name>A0A8A1MNP9_AJECA</name>
<dbReference type="Gene3D" id="3.90.180.10">
    <property type="entry name" value="Medium-chain alcohol dehydrogenases, catalytic domain"/>
    <property type="match status" value="1"/>
</dbReference>
<dbReference type="Proteomes" id="UP000663671">
    <property type="component" value="Chromosome 3"/>
</dbReference>
<dbReference type="VEuPathDB" id="FungiDB:I7I51_06535"/>
<dbReference type="InterPro" id="IPR036291">
    <property type="entry name" value="NAD(P)-bd_dom_sf"/>
</dbReference>
<reference evidence="4" key="1">
    <citation type="submission" date="2021-01" db="EMBL/GenBank/DDBJ databases">
        <title>Chromosome-level genome assembly of a human fungal pathogen reveals clustering of transcriptionally co-regulated genes.</title>
        <authorList>
            <person name="Voorhies M."/>
            <person name="Cohen S."/>
            <person name="Shea T.P."/>
            <person name="Petrus S."/>
            <person name="Munoz J.F."/>
            <person name="Poplawski S."/>
            <person name="Goldman W.E."/>
            <person name="Michael T."/>
            <person name="Cuomo C.A."/>
            <person name="Sil A."/>
            <person name="Beyhan S."/>
        </authorList>
    </citation>
    <scope>NUCLEOTIDE SEQUENCE</scope>
    <source>
        <strain evidence="4">WU24</strain>
    </source>
</reference>
<dbReference type="SMART" id="SM00829">
    <property type="entry name" value="PKS_ER"/>
    <property type="match status" value="1"/>
</dbReference>
<evidence type="ECO:0000256" key="2">
    <source>
        <dbReference type="ARBA" id="ARBA00023002"/>
    </source>
</evidence>
<dbReference type="InterPro" id="IPR020843">
    <property type="entry name" value="ER"/>
</dbReference>
<sequence>MKGIICEKAGEPFKIVDNLDVPEPSSDQILVKSIYMGLNPVDGMMQSSGVIVHEWPLSLGVDVAGVVVKVGENAASMFKVGDHVCGCTRLGYPGYNSGQEYLLMDAKVTIPKPKNISLVEAATIGVGLELFGICGYKVMASCSAYSVPLVKNQGAEAVFDYKMSIAEQVNEVLTITKGKVHRVFDAAASGDEFAKELYKRLPEEGPKLFCSTNTWSGITDFERVKTKLVELAVIGRPHAEHTNKVLAEYIPVFVALFEHDNQLFPPPYDLVGQGGFEDALEAHQYQQKGGGRSNKVVAKIQDE</sequence>
<dbReference type="SUPFAM" id="SSF50129">
    <property type="entry name" value="GroES-like"/>
    <property type="match status" value="1"/>
</dbReference>